<comment type="caution">
    <text evidence="3">The sequence shown here is derived from an EMBL/GenBank/DDBJ whole genome shotgun (WGS) entry which is preliminary data.</text>
</comment>
<evidence type="ECO:0000313" key="4">
    <source>
        <dbReference type="Proteomes" id="UP000886845"/>
    </source>
</evidence>
<name>A0A9D1NKZ6_9BACT</name>
<reference evidence="3" key="2">
    <citation type="journal article" date="2021" name="PeerJ">
        <title>Extensive microbial diversity within the chicken gut microbiome revealed by metagenomics and culture.</title>
        <authorList>
            <person name="Gilroy R."/>
            <person name="Ravi A."/>
            <person name="Getino M."/>
            <person name="Pursley I."/>
            <person name="Horton D.L."/>
            <person name="Alikhan N.F."/>
            <person name="Baker D."/>
            <person name="Gharbi K."/>
            <person name="Hall N."/>
            <person name="Watson M."/>
            <person name="Adriaenssens E.M."/>
            <person name="Foster-Nyarko E."/>
            <person name="Jarju S."/>
            <person name="Secka A."/>
            <person name="Antonio M."/>
            <person name="Oren A."/>
            <person name="Chaudhuri R.R."/>
            <person name="La Ragione R."/>
            <person name="Hildebrand F."/>
            <person name="Pallen M.J."/>
        </authorList>
    </citation>
    <scope>NUCLEOTIDE SEQUENCE</scope>
    <source>
        <strain evidence="3">35461</strain>
    </source>
</reference>
<feature type="compositionally biased region" description="Basic and acidic residues" evidence="1">
    <location>
        <begin position="210"/>
        <end position="221"/>
    </location>
</feature>
<proteinExistence type="predicted"/>
<keyword evidence="2" id="KW-0732">Signal</keyword>
<protein>
    <submittedName>
        <fullName evidence="3">Uncharacterized protein</fullName>
    </submittedName>
</protein>
<organism evidence="3 4">
    <name type="scientific">Candidatus Spyradenecus faecavium</name>
    <dbReference type="NCBI Taxonomy" id="2840947"/>
    <lineage>
        <taxon>Bacteria</taxon>
        <taxon>Pseudomonadati</taxon>
        <taxon>Lentisphaerota</taxon>
        <taxon>Lentisphaeria</taxon>
        <taxon>Lentisphaerales</taxon>
        <taxon>Lentisphaeraceae</taxon>
        <taxon>Lentisphaeraceae incertae sedis</taxon>
        <taxon>Candidatus Spyradenecus</taxon>
    </lineage>
</organism>
<dbReference type="PROSITE" id="PS51257">
    <property type="entry name" value="PROKAR_LIPOPROTEIN"/>
    <property type="match status" value="1"/>
</dbReference>
<sequence length="235" mass="25824">MALTHRLPRPAFGACCALLALGLLAGCAGSGPNLRALNAREAKIDVYPNGEVRVFGEPIEMGELSEVVKNSSTQPQDTVLIRLHGDPDSPEFVTLRKYVTDQMFRGGHLKFRFFSTPQASLSTYNRLTGETSTDVLDPSIKIRFSGAELHAEADRLAAEREAYANGTYVSDAIGRRTVVTKGRPEELKVDGETMQDEAVPAPQATTPQARRAEAPAENLSLRERYLRQQRQLRGN</sequence>
<feature type="signal peptide" evidence="2">
    <location>
        <begin position="1"/>
        <end position="25"/>
    </location>
</feature>
<dbReference type="EMBL" id="DVOR01000017">
    <property type="protein sequence ID" value="HIV08581.1"/>
    <property type="molecule type" value="Genomic_DNA"/>
</dbReference>
<dbReference type="AlphaFoldDB" id="A0A9D1NKZ6"/>
<reference evidence="3" key="1">
    <citation type="submission" date="2020-10" db="EMBL/GenBank/DDBJ databases">
        <authorList>
            <person name="Gilroy R."/>
        </authorList>
    </citation>
    <scope>NUCLEOTIDE SEQUENCE</scope>
    <source>
        <strain evidence="3">35461</strain>
    </source>
</reference>
<evidence type="ECO:0000313" key="3">
    <source>
        <dbReference type="EMBL" id="HIV08581.1"/>
    </source>
</evidence>
<gene>
    <name evidence="3" type="ORF">IAC79_00505</name>
</gene>
<feature type="region of interest" description="Disordered" evidence="1">
    <location>
        <begin position="184"/>
        <end position="221"/>
    </location>
</feature>
<feature type="chain" id="PRO_5039278985" evidence="2">
    <location>
        <begin position="26"/>
        <end position="235"/>
    </location>
</feature>
<accession>A0A9D1NKZ6</accession>
<evidence type="ECO:0000256" key="1">
    <source>
        <dbReference type="SAM" id="MobiDB-lite"/>
    </source>
</evidence>
<dbReference type="Proteomes" id="UP000886845">
    <property type="component" value="Unassembled WGS sequence"/>
</dbReference>
<feature type="compositionally biased region" description="Low complexity" evidence="1">
    <location>
        <begin position="200"/>
        <end position="209"/>
    </location>
</feature>
<evidence type="ECO:0000256" key="2">
    <source>
        <dbReference type="SAM" id="SignalP"/>
    </source>
</evidence>